<dbReference type="RefSeq" id="WP_345214027.1">
    <property type="nucleotide sequence ID" value="NZ_BAABFT010000024.1"/>
</dbReference>
<evidence type="ECO:0000256" key="1">
    <source>
        <dbReference type="SAM" id="SignalP"/>
    </source>
</evidence>
<feature type="signal peptide" evidence="1">
    <location>
        <begin position="1"/>
        <end position="23"/>
    </location>
</feature>
<evidence type="ECO:0000313" key="2">
    <source>
        <dbReference type="EMBL" id="GAA4339784.1"/>
    </source>
</evidence>
<comment type="caution">
    <text evidence="2">The sequence shown here is derived from an EMBL/GenBank/DDBJ whole genome shotgun (WGS) entry which is preliminary data.</text>
</comment>
<accession>A0ABP8HJH2</accession>
<proteinExistence type="predicted"/>
<dbReference type="Pfam" id="PF12099">
    <property type="entry name" value="DUF3575"/>
    <property type="match status" value="1"/>
</dbReference>
<protein>
    <recommendedName>
        <fullName evidence="4">DUF3575 domain-containing protein</fullName>
    </recommendedName>
</protein>
<keyword evidence="1" id="KW-0732">Signal</keyword>
<dbReference type="Proteomes" id="UP001500582">
    <property type="component" value="Unassembled WGS sequence"/>
</dbReference>
<name>A0ABP8HJH2_9SPHI</name>
<keyword evidence="3" id="KW-1185">Reference proteome</keyword>
<evidence type="ECO:0000313" key="3">
    <source>
        <dbReference type="Proteomes" id="UP001500582"/>
    </source>
</evidence>
<feature type="chain" id="PRO_5045394253" description="DUF3575 domain-containing protein" evidence="1">
    <location>
        <begin position="24"/>
        <end position="263"/>
    </location>
</feature>
<sequence length="263" mass="29191">MRTKTISLVMLIALCTTTSTLLAQYQRKINTFADTNFTNTKNLVKLNVTALLLKNISVQYERAVGKKISVALGVRYMPKSGLPFKSSFDKLIDDDETSRQLDGFKTGNISFTPEVRFYTGSKGVFRGFYIAPFAKISNYTAELPYYYTVYDAVTNVGTEKSIFMSGNLKTFTGGVMIGAQWKLPKQFYLDWWIFGPSYGTSSGKLTGTAALSQQEQDELRSSLESLDIPLTKSTATVNNEGARLDIKGPWAGIRAGLAIGYRF</sequence>
<organism evidence="2 3">
    <name type="scientific">Mucilaginibacter gynuensis</name>
    <dbReference type="NCBI Taxonomy" id="1302236"/>
    <lineage>
        <taxon>Bacteria</taxon>
        <taxon>Pseudomonadati</taxon>
        <taxon>Bacteroidota</taxon>
        <taxon>Sphingobacteriia</taxon>
        <taxon>Sphingobacteriales</taxon>
        <taxon>Sphingobacteriaceae</taxon>
        <taxon>Mucilaginibacter</taxon>
    </lineage>
</organism>
<gene>
    <name evidence="2" type="ORF">GCM10023149_50720</name>
</gene>
<reference evidence="3" key="1">
    <citation type="journal article" date="2019" name="Int. J. Syst. Evol. Microbiol.">
        <title>The Global Catalogue of Microorganisms (GCM) 10K type strain sequencing project: providing services to taxonomists for standard genome sequencing and annotation.</title>
        <authorList>
            <consortium name="The Broad Institute Genomics Platform"/>
            <consortium name="The Broad Institute Genome Sequencing Center for Infectious Disease"/>
            <person name="Wu L."/>
            <person name="Ma J."/>
        </authorList>
    </citation>
    <scope>NUCLEOTIDE SEQUENCE [LARGE SCALE GENOMIC DNA]</scope>
    <source>
        <strain evidence="3">JCM 17705</strain>
    </source>
</reference>
<dbReference type="EMBL" id="BAABFT010000024">
    <property type="protein sequence ID" value="GAA4339784.1"/>
    <property type="molecule type" value="Genomic_DNA"/>
</dbReference>
<dbReference type="InterPro" id="IPR021958">
    <property type="entry name" value="DUF3575"/>
</dbReference>
<evidence type="ECO:0008006" key="4">
    <source>
        <dbReference type="Google" id="ProtNLM"/>
    </source>
</evidence>